<reference evidence="3 4" key="1">
    <citation type="journal article" date="2007" name="Nat. Biotechnol.">
        <title>Genome sequence of the lignocellulose-bioconverting and xylose-fermenting yeast Pichia stipitis.</title>
        <authorList>
            <person name="Jeffries T.W."/>
            <person name="Grigoriev I.V."/>
            <person name="Grimwood J."/>
            <person name="Laplaza J.M."/>
            <person name="Aerts A."/>
            <person name="Salamov A."/>
            <person name="Schmutz J."/>
            <person name="Lindquist E."/>
            <person name="Dehal P."/>
            <person name="Shapiro H."/>
            <person name="Jin Y.S."/>
            <person name="Passoth V."/>
            <person name="Richardson P.M."/>
        </authorList>
    </citation>
    <scope>NUCLEOTIDE SEQUENCE [LARGE SCALE GENOMIC DNA]</scope>
    <source>
        <strain evidence="4">ATCC 58785 / CBS 6054 / NBRC 10063 / NRRL Y-11545</strain>
    </source>
</reference>
<evidence type="ECO:0000256" key="2">
    <source>
        <dbReference type="ARBA" id="ARBA00008837"/>
    </source>
</evidence>
<protein>
    <recommendedName>
        <fullName evidence="5">Elongator complex protein 6</fullName>
    </recommendedName>
</protein>
<dbReference type="InterPro" id="IPR027417">
    <property type="entry name" value="P-loop_NTPase"/>
</dbReference>
<dbReference type="Proteomes" id="UP000002258">
    <property type="component" value="Chromosome 4"/>
</dbReference>
<dbReference type="RefSeq" id="XP_001384346.2">
    <property type="nucleotide sequence ID" value="XM_001384309.1"/>
</dbReference>
<evidence type="ECO:0000256" key="1">
    <source>
        <dbReference type="ARBA" id="ARBA00005043"/>
    </source>
</evidence>
<evidence type="ECO:0000313" key="4">
    <source>
        <dbReference type="Proteomes" id="UP000002258"/>
    </source>
</evidence>
<dbReference type="PANTHER" id="PTHR16184">
    <property type="entry name" value="ELONGATOR COMPLEX PROTEIN 6"/>
    <property type="match status" value="1"/>
</dbReference>
<comment type="pathway">
    <text evidence="1">tRNA modification; 5-methoxycarbonylmethyl-2-thiouridine-tRNA biosynthesis.</text>
</comment>
<dbReference type="CDD" id="cd19495">
    <property type="entry name" value="Elp6"/>
    <property type="match status" value="1"/>
</dbReference>
<keyword evidence="4" id="KW-1185">Reference proteome</keyword>
<proteinExistence type="inferred from homology"/>
<dbReference type="HOGENOM" id="CLU_086730_0_0_1"/>
<dbReference type="AlphaFoldDB" id="A3LSZ0"/>
<name>A3LSZ0_PICST</name>
<dbReference type="GeneID" id="4838645"/>
<dbReference type="InParanoid" id="A3LSZ0"/>
<organism evidence="3 4">
    <name type="scientific">Scheffersomyces stipitis (strain ATCC 58785 / CBS 6054 / NBRC 10063 / NRRL Y-11545)</name>
    <name type="common">Yeast</name>
    <name type="synonym">Pichia stipitis</name>
    <dbReference type="NCBI Taxonomy" id="322104"/>
    <lineage>
        <taxon>Eukaryota</taxon>
        <taxon>Fungi</taxon>
        <taxon>Dikarya</taxon>
        <taxon>Ascomycota</taxon>
        <taxon>Saccharomycotina</taxon>
        <taxon>Pichiomycetes</taxon>
        <taxon>Debaryomycetaceae</taxon>
        <taxon>Scheffersomyces</taxon>
    </lineage>
</organism>
<dbReference type="EMBL" id="CP000498">
    <property type="protein sequence ID" value="ABN66317.2"/>
    <property type="molecule type" value="Genomic_DNA"/>
</dbReference>
<dbReference type="GO" id="GO:0002098">
    <property type="term" value="P:tRNA wobble uridine modification"/>
    <property type="evidence" value="ECO:0007669"/>
    <property type="project" value="InterPro"/>
</dbReference>
<evidence type="ECO:0008006" key="5">
    <source>
        <dbReference type="Google" id="ProtNLM"/>
    </source>
</evidence>
<sequence>MSSGQNQDLILFKDNSLVSEQILNSKASLLSLITHVQGTSPAWLTNSLIENALCGTAALVNNDLTKKVDNRAEVILISFLHSKDHYIKNCRKNGLDLATNPSFTFVDCFTKLFTETIKTPEKASSEVANLFGNIISTISKIENSRKVVFVEAPEILLQATSVSSDELLALLLKVNRLSRQLFVISSRDYNTVFNLDSSVSQDPVFKCTDFLVKLHHRSQYNISLQPLSTGRANDITGSLAVSTGAIPVDSLIPNLYVNEKEYIFNITKDSNVRLFLR</sequence>
<dbReference type="KEGG" id="pic:PICST_31220"/>
<comment type="similarity">
    <text evidence="2">Belongs to the ELP6 family.</text>
</comment>
<dbReference type="InterPro" id="IPR018627">
    <property type="entry name" value="ELP6"/>
</dbReference>
<dbReference type="eggNOG" id="ENOG502S4WT">
    <property type="taxonomic scope" value="Eukaryota"/>
</dbReference>
<dbReference type="PANTHER" id="PTHR16184:SF6">
    <property type="entry name" value="ELONGATOR COMPLEX PROTEIN 6"/>
    <property type="match status" value="1"/>
</dbReference>
<evidence type="ECO:0000313" key="3">
    <source>
        <dbReference type="EMBL" id="ABN66317.2"/>
    </source>
</evidence>
<gene>
    <name evidence="3" type="ORF">PICST_31220</name>
</gene>
<accession>A3LSZ0</accession>
<dbReference type="OrthoDB" id="9995306at2759"/>
<dbReference type="FunCoup" id="A3LSZ0">
    <property type="interactions" value="311"/>
</dbReference>
<dbReference type="Gene3D" id="3.40.50.300">
    <property type="entry name" value="P-loop containing nucleotide triphosphate hydrolases"/>
    <property type="match status" value="1"/>
</dbReference>
<dbReference type="GO" id="GO:0033588">
    <property type="term" value="C:elongator holoenzyme complex"/>
    <property type="evidence" value="ECO:0007669"/>
    <property type="project" value="InterPro"/>
</dbReference>
<dbReference type="OMA" id="EYVYHIT"/>
<dbReference type="UniPathway" id="UPA00988"/>